<sequence length="107" mass="11534">MDVAKQVVELGISQWSTMAEDWEQEAPQLMAAVSEALAAAPWGNGVEGLQFKTAHFNGGGPNQMLTQCAELTTQITDAGERLRTTVDNTLHANAVTYEDVTNGLKEI</sequence>
<evidence type="ECO:0000313" key="1">
    <source>
        <dbReference type="EMBL" id="NUW32341.1"/>
    </source>
</evidence>
<gene>
    <name evidence="1" type="ORF">HTZ77_12995</name>
</gene>
<evidence type="ECO:0000313" key="2">
    <source>
        <dbReference type="Proteomes" id="UP000586042"/>
    </source>
</evidence>
<name>A0A7Y6M3B9_9ACTN</name>
<comment type="caution">
    <text evidence="1">The sequence shown here is derived from an EMBL/GenBank/DDBJ whole genome shotgun (WGS) entry which is preliminary data.</text>
</comment>
<dbReference type="RefSeq" id="WP_175589811.1">
    <property type="nucleotide sequence ID" value="NZ_JABWGN010000005.1"/>
</dbReference>
<accession>A0A7Y6M3B9</accession>
<keyword evidence="2" id="KW-1185">Reference proteome</keyword>
<proteinExistence type="predicted"/>
<protein>
    <submittedName>
        <fullName evidence="1">Uncharacterized protein</fullName>
    </submittedName>
</protein>
<reference evidence="1 2" key="1">
    <citation type="submission" date="2020-06" db="EMBL/GenBank/DDBJ databases">
        <title>Nonomuraea sp. SMC257, a novel actinomycete isolated from soil.</title>
        <authorList>
            <person name="Chanama M."/>
        </authorList>
    </citation>
    <scope>NUCLEOTIDE SEQUENCE [LARGE SCALE GENOMIC DNA]</scope>
    <source>
        <strain evidence="1 2">SMC257</strain>
    </source>
</reference>
<dbReference type="EMBL" id="JABWGN010000005">
    <property type="protein sequence ID" value="NUW32341.1"/>
    <property type="molecule type" value="Genomic_DNA"/>
</dbReference>
<dbReference type="Proteomes" id="UP000586042">
    <property type="component" value="Unassembled WGS sequence"/>
</dbReference>
<organism evidence="1 2">
    <name type="scientific">Nonomuraea montanisoli</name>
    <dbReference type="NCBI Taxonomy" id="2741721"/>
    <lineage>
        <taxon>Bacteria</taxon>
        <taxon>Bacillati</taxon>
        <taxon>Actinomycetota</taxon>
        <taxon>Actinomycetes</taxon>
        <taxon>Streptosporangiales</taxon>
        <taxon>Streptosporangiaceae</taxon>
        <taxon>Nonomuraea</taxon>
    </lineage>
</organism>
<dbReference type="AlphaFoldDB" id="A0A7Y6M3B9"/>